<keyword evidence="2" id="KW-1185">Reference proteome</keyword>
<organism evidence="1 2">
    <name type="scientific">Saccharothrix australiensis</name>
    <dbReference type="NCBI Taxonomy" id="2072"/>
    <lineage>
        <taxon>Bacteria</taxon>
        <taxon>Bacillati</taxon>
        <taxon>Actinomycetota</taxon>
        <taxon>Actinomycetes</taxon>
        <taxon>Pseudonocardiales</taxon>
        <taxon>Pseudonocardiaceae</taxon>
        <taxon>Saccharothrix</taxon>
    </lineage>
</organism>
<name>A0A495WB15_9PSEU</name>
<dbReference type="EMBL" id="RBXO01000001">
    <property type="protein sequence ID" value="RKT57985.1"/>
    <property type="molecule type" value="Genomic_DNA"/>
</dbReference>
<proteinExistence type="predicted"/>
<evidence type="ECO:0000313" key="2">
    <source>
        <dbReference type="Proteomes" id="UP000282084"/>
    </source>
</evidence>
<evidence type="ECO:0008006" key="3">
    <source>
        <dbReference type="Google" id="ProtNLM"/>
    </source>
</evidence>
<sequence length="75" mass="8356">MKSTIRLKREAFRKAALLAGYTSVYGLAQAMNVNRSNVMRVLEGTSRPGIPFIAGTLRVLKPYTFEDLFEVVTCS</sequence>
<protein>
    <recommendedName>
        <fullName evidence="3">Transcriptional regulator</fullName>
    </recommendedName>
</protein>
<reference evidence="1 2" key="1">
    <citation type="submission" date="2018-10" db="EMBL/GenBank/DDBJ databases">
        <title>Sequencing the genomes of 1000 actinobacteria strains.</title>
        <authorList>
            <person name="Klenk H.-P."/>
        </authorList>
    </citation>
    <scope>NUCLEOTIDE SEQUENCE [LARGE SCALE GENOMIC DNA]</scope>
    <source>
        <strain evidence="1 2">DSM 43800</strain>
    </source>
</reference>
<gene>
    <name evidence="1" type="ORF">C8E97_6720</name>
</gene>
<dbReference type="AlphaFoldDB" id="A0A495WB15"/>
<accession>A0A495WB15</accession>
<dbReference type="OrthoDB" id="3694075at2"/>
<dbReference type="RefSeq" id="WP_121010431.1">
    <property type="nucleotide sequence ID" value="NZ_RBXO01000001.1"/>
</dbReference>
<comment type="caution">
    <text evidence="1">The sequence shown here is derived from an EMBL/GenBank/DDBJ whole genome shotgun (WGS) entry which is preliminary data.</text>
</comment>
<evidence type="ECO:0000313" key="1">
    <source>
        <dbReference type="EMBL" id="RKT57985.1"/>
    </source>
</evidence>
<dbReference type="Proteomes" id="UP000282084">
    <property type="component" value="Unassembled WGS sequence"/>
</dbReference>